<evidence type="ECO:0000313" key="1">
    <source>
        <dbReference type="EMBL" id="KAK2964035.1"/>
    </source>
</evidence>
<organism evidence="1 2">
    <name type="scientific">Blattamonas nauphoetae</name>
    <dbReference type="NCBI Taxonomy" id="2049346"/>
    <lineage>
        <taxon>Eukaryota</taxon>
        <taxon>Metamonada</taxon>
        <taxon>Preaxostyla</taxon>
        <taxon>Oxymonadida</taxon>
        <taxon>Blattamonas</taxon>
    </lineage>
</organism>
<sequence length="90" mass="9986">MEKSQKPNDKVLLTPRYQGRNSILADEMGLGKAQPLTAKVLTPTGWVTMGELKEGDEVIAAMTGKATKMERQNHYQDELIVFEHSSVINA</sequence>
<name>A0ABQ9YJU4_9EUKA</name>
<accession>A0ABQ9YJU4</accession>
<keyword evidence="2" id="KW-1185">Reference proteome</keyword>
<evidence type="ECO:0008006" key="3">
    <source>
        <dbReference type="Google" id="ProtNLM"/>
    </source>
</evidence>
<dbReference type="EMBL" id="JARBJD010000004">
    <property type="protein sequence ID" value="KAK2964035.1"/>
    <property type="molecule type" value="Genomic_DNA"/>
</dbReference>
<gene>
    <name evidence="1" type="ORF">BLNAU_1116</name>
</gene>
<evidence type="ECO:0000313" key="2">
    <source>
        <dbReference type="Proteomes" id="UP001281761"/>
    </source>
</evidence>
<comment type="caution">
    <text evidence="1">The sequence shown here is derived from an EMBL/GenBank/DDBJ whole genome shotgun (WGS) entry which is preliminary data.</text>
</comment>
<protein>
    <recommendedName>
        <fullName evidence="3">10 kDa chaperonin</fullName>
    </recommendedName>
</protein>
<proteinExistence type="predicted"/>
<dbReference type="Proteomes" id="UP001281761">
    <property type="component" value="Unassembled WGS sequence"/>
</dbReference>
<reference evidence="1 2" key="1">
    <citation type="journal article" date="2022" name="bioRxiv">
        <title>Genomics of Preaxostyla Flagellates Illuminates Evolutionary Transitions and the Path Towards Mitochondrial Loss.</title>
        <authorList>
            <person name="Novak L.V.F."/>
            <person name="Treitli S.C."/>
            <person name="Pyrih J."/>
            <person name="Halakuc P."/>
            <person name="Pipaliya S.V."/>
            <person name="Vacek V."/>
            <person name="Brzon O."/>
            <person name="Soukal P."/>
            <person name="Eme L."/>
            <person name="Dacks J.B."/>
            <person name="Karnkowska A."/>
            <person name="Elias M."/>
            <person name="Hampl V."/>
        </authorList>
    </citation>
    <scope>NUCLEOTIDE SEQUENCE [LARGE SCALE GENOMIC DNA]</scope>
    <source>
        <strain evidence="1">NAU3</strain>
        <tissue evidence="1">Gut</tissue>
    </source>
</reference>